<dbReference type="PANTHER" id="PTHR31793:SF27">
    <property type="entry name" value="NOVEL THIOESTERASE SUPERFAMILY DOMAIN AND SAPOSIN A-TYPE DOMAIN CONTAINING PROTEIN (0610012H03RIK)"/>
    <property type="match status" value="1"/>
</dbReference>
<dbReference type="CDD" id="cd00586">
    <property type="entry name" value="4HBT"/>
    <property type="match status" value="1"/>
</dbReference>
<evidence type="ECO:0000313" key="3">
    <source>
        <dbReference type="EMBL" id="GHD69022.1"/>
    </source>
</evidence>
<evidence type="ECO:0000256" key="2">
    <source>
        <dbReference type="ARBA" id="ARBA00022801"/>
    </source>
</evidence>
<dbReference type="Gene3D" id="3.10.129.10">
    <property type="entry name" value="Hotdog Thioesterase"/>
    <property type="match status" value="1"/>
</dbReference>
<comment type="caution">
    <text evidence="3">The sequence shown here is derived from an EMBL/GenBank/DDBJ whole genome shotgun (WGS) entry which is preliminary data.</text>
</comment>
<keyword evidence="4" id="KW-1185">Reference proteome</keyword>
<accession>A0ABQ3H7M7</accession>
<organism evidence="3 4">
    <name type="scientific">Jeongeupia chitinilytica</name>
    <dbReference type="NCBI Taxonomy" id="1041641"/>
    <lineage>
        <taxon>Bacteria</taxon>
        <taxon>Pseudomonadati</taxon>
        <taxon>Pseudomonadota</taxon>
        <taxon>Betaproteobacteria</taxon>
        <taxon>Neisseriales</taxon>
        <taxon>Chitinibacteraceae</taxon>
        <taxon>Jeongeupia</taxon>
    </lineage>
</organism>
<dbReference type="PANTHER" id="PTHR31793">
    <property type="entry name" value="4-HYDROXYBENZOYL-COA THIOESTERASE FAMILY MEMBER"/>
    <property type="match status" value="1"/>
</dbReference>
<dbReference type="EMBL" id="BMYO01000011">
    <property type="protein sequence ID" value="GHD69022.1"/>
    <property type="molecule type" value="Genomic_DNA"/>
</dbReference>
<gene>
    <name evidence="3" type="ORF">GCM10007350_35110</name>
</gene>
<protein>
    <submittedName>
        <fullName evidence="3">Thioesterase</fullName>
    </submittedName>
</protein>
<dbReference type="Pfam" id="PF13279">
    <property type="entry name" value="4HBT_2"/>
    <property type="match status" value="1"/>
</dbReference>
<dbReference type="RefSeq" id="WP_189462263.1">
    <property type="nucleotide sequence ID" value="NZ_BMYO01000011.1"/>
</dbReference>
<dbReference type="SUPFAM" id="SSF54637">
    <property type="entry name" value="Thioesterase/thiol ester dehydrase-isomerase"/>
    <property type="match status" value="1"/>
</dbReference>
<evidence type="ECO:0000313" key="4">
    <source>
        <dbReference type="Proteomes" id="UP000604737"/>
    </source>
</evidence>
<evidence type="ECO:0000256" key="1">
    <source>
        <dbReference type="ARBA" id="ARBA00005953"/>
    </source>
</evidence>
<comment type="similarity">
    <text evidence="1">Belongs to the 4-hydroxybenzoyl-CoA thioesterase family.</text>
</comment>
<dbReference type="InterPro" id="IPR050563">
    <property type="entry name" value="4-hydroxybenzoyl-CoA_TE"/>
</dbReference>
<name>A0ABQ3H7M7_9NEIS</name>
<dbReference type="InterPro" id="IPR029069">
    <property type="entry name" value="HotDog_dom_sf"/>
</dbReference>
<dbReference type="Proteomes" id="UP000604737">
    <property type="component" value="Unassembled WGS sequence"/>
</dbReference>
<proteinExistence type="inferred from homology"/>
<reference evidence="4" key="1">
    <citation type="journal article" date="2019" name="Int. J. Syst. Evol. Microbiol.">
        <title>The Global Catalogue of Microorganisms (GCM) 10K type strain sequencing project: providing services to taxonomists for standard genome sequencing and annotation.</title>
        <authorList>
            <consortium name="The Broad Institute Genomics Platform"/>
            <consortium name="The Broad Institute Genome Sequencing Center for Infectious Disease"/>
            <person name="Wu L."/>
            <person name="Ma J."/>
        </authorList>
    </citation>
    <scope>NUCLEOTIDE SEQUENCE [LARGE SCALE GENOMIC DNA]</scope>
    <source>
        <strain evidence="4">KCTC 23701</strain>
    </source>
</reference>
<keyword evidence="2" id="KW-0378">Hydrolase</keyword>
<sequence>MNKSAKPPRGTSVIWQIPFHDLDPMDICWHGNYVRYFEYARTALLQALDYDYPQMRDSGYAWPVIELNIRYAKPLVYQQRIEICAEIVEWENRLKIRYEIRDADTGTRLTKGYTVQVAVEIATREMCFMSPPVLFEKLGEPLPC</sequence>